<organism evidence="2 3">
    <name type="scientific">Halobacillus yeomjeoni</name>
    <dbReference type="NCBI Taxonomy" id="311194"/>
    <lineage>
        <taxon>Bacteria</taxon>
        <taxon>Bacillati</taxon>
        <taxon>Bacillota</taxon>
        <taxon>Bacilli</taxon>
        <taxon>Bacillales</taxon>
        <taxon>Bacillaceae</taxon>
        <taxon>Halobacillus</taxon>
    </lineage>
</organism>
<reference evidence="2 3" key="1">
    <citation type="journal article" date="2005" name="Int. J. Syst. Evol. Microbiol.">
        <title>Halobacillus yeomjeoni sp. nov., isolated from a marine solar saltern in Korea.</title>
        <authorList>
            <person name="Yoon J.H."/>
            <person name="Kang S.J."/>
            <person name="Lee C.H."/>
            <person name="Oh H.W."/>
            <person name="Oh T.K."/>
        </authorList>
    </citation>
    <scope>NUCLEOTIDE SEQUENCE [LARGE SCALE GENOMIC DNA]</scope>
    <source>
        <strain evidence="2 3">KCTC 3957</strain>
    </source>
</reference>
<evidence type="ECO:0000256" key="1">
    <source>
        <dbReference type="SAM" id="MobiDB-lite"/>
    </source>
</evidence>
<accession>A0A931HW08</accession>
<proteinExistence type="predicted"/>
<sequence>MEETKTVLNQSAHQKEGGMSETNKKVIGAVVGGVLGAAAGWLTQCSSQSKDGEAPTLKARARFGLANLKNKSKQVVERFRTSGDPATPLLGEASNAQEALPEVAASKEMEEMHAPTVKPKTELSQQDDTEKS</sequence>
<feature type="region of interest" description="Disordered" evidence="1">
    <location>
        <begin position="82"/>
        <end position="132"/>
    </location>
</feature>
<dbReference type="Proteomes" id="UP000614490">
    <property type="component" value="Unassembled WGS sequence"/>
</dbReference>
<comment type="caution">
    <text evidence="2">The sequence shown here is derived from an EMBL/GenBank/DDBJ whole genome shotgun (WGS) entry which is preliminary data.</text>
</comment>
<evidence type="ECO:0000313" key="3">
    <source>
        <dbReference type="Proteomes" id="UP000614490"/>
    </source>
</evidence>
<gene>
    <name evidence="2" type="ORF">H0267_11490</name>
</gene>
<name>A0A931HW08_9BACI</name>
<dbReference type="RefSeq" id="WP_197317449.1">
    <property type="nucleotide sequence ID" value="NZ_JADZSC010000002.1"/>
</dbReference>
<dbReference type="AlphaFoldDB" id="A0A931HW08"/>
<feature type="compositionally biased region" description="Polar residues" evidence="1">
    <location>
        <begin position="1"/>
        <end position="12"/>
    </location>
</feature>
<dbReference type="EMBL" id="JADZSC010000002">
    <property type="protein sequence ID" value="MBH0230840.1"/>
    <property type="molecule type" value="Genomic_DNA"/>
</dbReference>
<keyword evidence="3" id="KW-1185">Reference proteome</keyword>
<evidence type="ECO:0000313" key="2">
    <source>
        <dbReference type="EMBL" id="MBH0230840.1"/>
    </source>
</evidence>
<feature type="region of interest" description="Disordered" evidence="1">
    <location>
        <begin position="1"/>
        <end position="21"/>
    </location>
</feature>
<protein>
    <recommendedName>
        <fullName evidence="4">YtxH domain-containing protein</fullName>
    </recommendedName>
</protein>
<evidence type="ECO:0008006" key="4">
    <source>
        <dbReference type="Google" id="ProtNLM"/>
    </source>
</evidence>